<accession>A0A2J6QCC2</accession>
<evidence type="ECO:0000259" key="7">
    <source>
        <dbReference type="PROSITE" id="PS50850"/>
    </source>
</evidence>
<feature type="domain" description="Major facilitator superfamily (MFS) profile" evidence="7">
    <location>
        <begin position="89"/>
        <end position="528"/>
    </location>
</feature>
<dbReference type="EMBL" id="KZ613474">
    <property type="protein sequence ID" value="PMD23913.1"/>
    <property type="molecule type" value="Genomic_DNA"/>
</dbReference>
<dbReference type="FunFam" id="1.20.1250.20:FF:000011">
    <property type="entry name" value="MFS multidrug transporter, putative"/>
    <property type="match status" value="1"/>
</dbReference>
<feature type="transmembrane region" description="Helical" evidence="6">
    <location>
        <begin position="244"/>
        <end position="264"/>
    </location>
</feature>
<dbReference type="PANTHER" id="PTHR23502">
    <property type="entry name" value="MAJOR FACILITATOR SUPERFAMILY"/>
    <property type="match status" value="1"/>
</dbReference>
<feature type="transmembrane region" description="Helical" evidence="6">
    <location>
        <begin position="492"/>
        <end position="514"/>
    </location>
</feature>
<feature type="transmembrane region" description="Helical" evidence="6">
    <location>
        <begin position="212"/>
        <end position="232"/>
    </location>
</feature>
<evidence type="ECO:0000256" key="6">
    <source>
        <dbReference type="SAM" id="Phobius"/>
    </source>
</evidence>
<feature type="transmembrane region" description="Helical" evidence="6">
    <location>
        <begin position="156"/>
        <end position="177"/>
    </location>
</feature>
<gene>
    <name evidence="8" type="ORF">NA56DRAFT_568527</name>
</gene>
<evidence type="ECO:0000256" key="3">
    <source>
        <dbReference type="ARBA" id="ARBA00022989"/>
    </source>
</evidence>
<feature type="region of interest" description="Disordered" evidence="5">
    <location>
        <begin position="1"/>
        <end position="79"/>
    </location>
</feature>
<evidence type="ECO:0000256" key="1">
    <source>
        <dbReference type="ARBA" id="ARBA00004141"/>
    </source>
</evidence>
<name>A0A2J6QCC2_9HELO</name>
<proteinExistence type="predicted"/>
<keyword evidence="3 6" id="KW-1133">Transmembrane helix</keyword>
<dbReference type="GO" id="GO:0022857">
    <property type="term" value="F:transmembrane transporter activity"/>
    <property type="evidence" value="ECO:0007669"/>
    <property type="project" value="InterPro"/>
</dbReference>
<sequence>MTEPVNIPELGQRLNSRQQYDDTFDGNEVIEGSGDDTDLERGDGSNDEEKAEQLRRKESKQTDPNLIEWDGPDDPENPMNWPTSKKWIVTLALGMMTFCVTFASSVFSNATVPVAELFGVSTEVTTLGTSFFVLGFGAGPLVWGPGSEIFGRKMPLFFGYFCFAIFQIPVAVAQNLYTIMLCRFFGGAFASAPLAIVGGALADFFGPVDRGVAVCVFAAATFIGPIAGPIMGGFITQSYLGWRWTAYITLIMAAFFGSIGFLIVPETSHSKILQSRAKKIRFETKNWAIHSQRDTINVDAKSLVNTYLLRPFIMLSREPILLLITIYMALIYGILYLFFEAYPISFQEERGWNQGVGALPFLGIMVGVLFGGVTITIITKTRFARKMEKHGRVIPEERLPPMILGSVILPIGLFWFAWTSSPHITWVPQVLAGIPIGWGILMIFLQGLNYIIDVYMWHANSAIAANTLIRSLAGGGFPLFATAMYHNLGVNWATSLLGFLCIAMIPAPVSFYIYGAKIRKMSKFSPSA</sequence>
<dbReference type="AlphaFoldDB" id="A0A2J6QCC2"/>
<keyword evidence="9" id="KW-1185">Reference proteome</keyword>
<dbReference type="InterPro" id="IPR036259">
    <property type="entry name" value="MFS_trans_sf"/>
</dbReference>
<feature type="transmembrane region" description="Helical" evidence="6">
    <location>
        <begin position="399"/>
        <end position="418"/>
    </location>
</feature>
<keyword evidence="2 6" id="KW-0812">Transmembrane</keyword>
<feature type="compositionally biased region" description="Basic and acidic residues" evidence="5">
    <location>
        <begin position="39"/>
        <end position="61"/>
    </location>
</feature>
<dbReference type="GO" id="GO:0005886">
    <property type="term" value="C:plasma membrane"/>
    <property type="evidence" value="ECO:0007669"/>
    <property type="project" value="TreeGrafter"/>
</dbReference>
<dbReference type="Pfam" id="PF07690">
    <property type="entry name" value="MFS_1"/>
    <property type="match status" value="1"/>
</dbReference>
<feature type="transmembrane region" description="Helical" evidence="6">
    <location>
        <begin position="127"/>
        <end position="144"/>
    </location>
</feature>
<dbReference type="InterPro" id="IPR020846">
    <property type="entry name" value="MFS_dom"/>
</dbReference>
<comment type="subcellular location">
    <subcellularLocation>
        <location evidence="1">Membrane</location>
        <topology evidence="1">Multi-pass membrane protein</topology>
    </subcellularLocation>
</comment>
<organism evidence="8 9">
    <name type="scientific">Hyaloscypha hepaticicola</name>
    <dbReference type="NCBI Taxonomy" id="2082293"/>
    <lineage>
        <taxon>Eukaryota</taxon>
        <taxon>Fungi</taxon>
        <taxon>Dikarya</taxon>
        <taxon>Ascomycota</taxon>
        <taxon>Pezizomycotina</taxon>
        <taxon>Leotiomycetes</taxon>
        <taxon>Helotiales</taxon>
        <taxon>Hyaloscyphaceae</taxon>
        <taxon>Hyaloscypha</taxon>
    </lineage>
</organism>
<feature type="transmembrane region" description="Helical" evidence="6">
    <location>
        <begin position="183"/>
        <end position="205"/>
    </location>
</feature>
<dbReference type="CDD" id="cd17323">
    <property type="entry name" value="MFS_Tpo1_MDR_like"/>
    <property type="match status" value="1"/>
</dbReference>
<evidence type="ECO:0000256" key="5">
    <source>
        <dbReference type="SAM" id="MobiDB-lite"/>
    </source>
</evidence>
<feature type="transmembrane region" description="Helical" evidence="6">
    <location>
        <begin position="430"/>
        <end position="451"/>
    </location>
</feature>
<evidence type="ECO:0000256" key="4">
    <source>
        <dbReference type="ARBA" id="ARBA00023136"/>
    </source>
</evidence>
<feature type="transmembrane region" description="Helical" evidence="6">
    <location>
        <begin position="359"/>
        <end position="378"/>
    </location>
</feature>
<evidence type="ECO:0000313" key="8">
    <source>
        <dbReference type="EMBL" id="PMD23913.1"/>
    </source>
</evidence>
<evidence type="ECO:0000256" key="2">
    <source>
        <dbReference type="ARBA" id="ARBA00022692"/>
    </source>
</evidence>
<dbReference type="OrthoDB" id="446368at2759"/>
<feature type="transmembrane region" description="Helical" evidence="6">
    <location>
        <begin position="87"/>
        <end position="107"/>
    </location>
</feature>
<dbReference type="Gene3D" id="1.20.1250.20">
    <property type="entry name" value="MFS general substrate transporter like domains"/>
    <property type="match status" value="1"/>
</dbReference>
<dbReference type="InterPro" id="IPR011701">
    <property type="entry name" value="MFS"/>
</dbReference>
<evidence type="ECO:0000313" key="9">
    <source>
        <dbReference type="Proteomes" id="UP000235672"/>
    </source>
</evidence>
<feature type="transmembrane region" description="Helical" evidence="6">
    <location>
        <begin position="463"/>
        <end position="486"/>
    </location>
</feature>
<dbReference type="STRING" id="1745343.A0A2J6QCC2"/>
<dbReference type="PANTHER" id="PTHR23502:SF47">
    <property type="entry name" value="MAJOR FACILITATOR SUPERFAMILY (MFS) PROFILE DOMAIN-CONTAINING PROTEIN-RELATED"/>
    <property type="match status" value="1"/>
</dbReference>
<dbReference type="SUPFAM" id="SSF103473">
    <property type="entry name" value="MFS general substrate transporter"/>
    <property type="match status" value="1"/>
</dbReference>
<dbReference type="Proteomes" id="UP000235672">
    <property type="component" value="Unassembled WGS sequence"/>
</dbReference>
<dbReference type="PROSITE" id="PS50850">
    <property type="entry name" value="MFS"/>
    <property type="match status" value="1"/>
</dbReference>
<keyword evidence="4 6" id="KW-0472">Membrane</keyword>
<protein>
    <submittedName>
        <fullName evidence="8">MFS general substrate transporter</fullName>
    </submittedName>
</protein>
<reference evidence="8 9" key="1">
    <citation type="submission" date="2016-05" db="EMBL/GenBank/DDBJ databases">
        <title>A degradative enzymes factory behind the ericoid mycorrhizal symbiosis.</title>
        <authorList>
            <consortium name="DOE Joint Genome Institute"/>
            <person name="Martino E."/>
            <person name="Morin E."/>
            <person name="Grelet G."/>
            <person name="Kuo A."/>
            <person name="Kohler A."/>
            <person name="Daghino S."/>
            <person name="Barry K."/>
            <person name="Choi C."/>
            <person name="Cichocki N."/>
            <person name="Clum A."/>
            <person name="Copeland A."/>
            <person name="Hainaut M."/>
            <person name="Haridas S."/>
            <person name="Labutti K."/>
            <person name="Lindquist E."/>
            <person name="Lipzen A."/>
            <person name="Khouja H.-R."/>
            <person name="Murat C."/>
            <person name="Ohm R."/>
            <person name="Olson A."/>
            <person name="Spatafora J."/>
            <person name="Veneault-Fourrey C."/>
            <person name="Henrissat B."/>
            <person name="Grigoriev I."/>
            <person name="Martin F."/>
            <person name="Perotto S."/>
        </authorList>
    </citation>
    <scope>NUCLEOTIDE SEQUENCE [LARGE SCALE GENOMIC DNA]</scope>
    <source>
        <strain evidence="8 9">UAMH 7357</strain>
    </source>
</reference>
<feature type="transmembrane region" description="Helical" evidence="6">
    <location>
        <begin position="320"/>
        <end position="339"/>
    </location>
</feature>